<dbReference type="Proteomes" id="UP001302745">
    <property type="component" value="Unassembled WGS sequence"/>
</dbReference>
<proteinExistence type="predicted"/>
<keyword evidence="4" id="KW-1185">Reference proteome</keyword>
<dbReference type="Pfam" id="PF06985">
    <property type="entry name" value="HET"/>
    <property type="match status" value="1"/>
</dbReference>
<accession>A0AAN6ZZE8</accession>
<protein>
    <submittedName>
        <fullName evidence="3">Heterokaryon incompatibility protein-domain-containing protein</fullName>
    </submittedName>
</protein>
<reference evidence="3" key="1">
    <citation type="journal article" date="2023" name="Mol. Phylogenet. Evol.">
        <title>Genome-scale phylogeny and comparative genomics of the fungal order Sordariales.</title>
        <authorList>
            <person name="Hensen N."/>
            <person name="Bonometti L."/>
            <person name="Westerberg I."/>
            <person name="Brannstrom I.O."/>
            <person name="Guillou S."/>
            <person name="Cros-Aarteil S."/>
            <person name="Calhoun S."/>
            <person name="Haridas S."/>
            <person name="Kuo A."/>
            <person name="Mondo S."/>
            <person name="Pangilinan J."/>
            <person name="Riley R."/>
            <person name="LaButti K."/>
            <person name="Andreopoulos B."/>
            <person name="Lipzen A."/>
            <person name="Chen C."/>
            <person name="Yan M."/>
            <person name="Daum C."/>
            <person name="Ng V."/>
            <person name="Clum A."/>
            <person name="Steindorff A."/>
            <person name="Ohm R.A."/>
            <person name="Martin F."/>
            <person name="Silar P."/>
            <person name="Natvig D.O."/>
            <person name="Lalanne C."/>
            <person name="Gautier V."/>
            <person name="Ament-Velasquez S.L."/>
            <person name="Kruys A."/>
            <person name="Hutchinson M.I."/>
            <person name="Powell A.J."/>
            <person name="Barry K."/>
            <person name="Miller A.N."/>
            <person name="Grigoriev I.V."/>
            <person name="Debuchy R."/>
            <person name="Gladieux P."/>
            <person name="Hiltunen Thoren M."/>
            <person name="Johannesson H."/>
        </authorList>
    </citation>
    <scope>NUCLEOTIDE SEQUENCE</scope>
    <source>
        <strain evidence="3">CBS 538.74</strain>
    </source>
</reference>
<dbReference type="EMBL" id="MU856879">
    <property type="protein sequence ID" value="KAK4155829.1"/>
    <property type="molecule type" value="Genomic_DNA"/>
</dbReference>
<gene>
    <name evidence="3" type="ORF">C8A00DRAFT_41567</name>
</gene>
<evidence type="ECO:0000256" key="1">
    <source>
        <dbReference type="SAM" id="MobiDB-lite"/>
    </source>
</evidence>
<evidence type="ECO:0000313" key="3">
    <source>
        <dbReference type="EMBL" id="KAK4155829.1"/>
    </source>
</evidence>
<feature type="domain" description="Heterokaryon incompatibility" evidence="2">
    <location>
        <begin position="34"/>
        <end position="150"/>
    </location>
</feature>
<dbReference type="AlphaFoldDB" id="A0AAN6ZZE8"/>
<sequence length="509" mass="56491">MGSFCHSGRLGSVRMPEAGPSLRYGVLLARWTGSIWIDALCINQADTAEKNAQVPLMSRIYRQAEQVPIWLGPENDRGGLHAIRELGVLFREQVREAQGGGLAVGGWVEGFVRTGEEGARQQSRVGFDFEAIWRVFRARSWWRRVWIIQEVALARKAVVLCGADPAVVAASVPWEDVSECVRLFEWMLLYPSTAPQYRRLYELLGDLYPSVSHLALASDGYRRALEEAKGVGEPDDDEAGMPLLDTMLWTSLATDAGGAIQATDPRDRIYGLLGMRTPGNLPSKVQEQLPSWVPDWTASRMIPQIGGVHFDKDDGTRSKGNASKGAKWQDRAPRSWVKDVVYEQPVISLAGVVVGRVDRVGQEFNTAPGAPDYLDDCRDWLLEIGNSALEKEICRFIHRFDVLTGKLPPRQSWTVRPREEIGMQSESWDYRRVWKLYHRCAFVDDGGRPGLGPQDTAPGDCAAVFAGGHVPFILREAHGDGRPTYVLGLLDGEGVTDMGSSSFDDIQLI</sequence>
<organism evidence="3 4">
    <name type="scientific">Chaetomidium leptoderma</name>
    <dbReference type="NCBI Taxonomy" id="669021"/>
    <lineage>
        <taxon>Eukaryota</taxon>
        <taxon>Fungi</taxon>
        <taxon>Dikarya</taxon>
        <taxon>Ascomycota</taxon>
        <taxon>Pezizomycotina</taxon>
        <taxon>Sordariomycetes</taxon>
        <taxon>Sordariomycetidae</taxon>
        <taxon>Sordariales</taxon>
        <taxon>Chaetomiaceae</taxon>
        <taxon>Chaetomidium</taxon>
    </lineage>
</organism>
<evidence type="ECO:0000259" key="2">
    <source>
        <dbReference type="Pfam" id="PF06985"/>
    </source>
</evidence>
<comment type="caution">
    <text evidence="3">The sequence shown here is derived from an EMBL/GenBank/DDBJ whole genome shotgun (WGS) entry which is preliminary data.</text>
</comment>
<dbReference type="PANTHER" id="PTHR24148">
    <property type="entry name" value="ANKYRIN REPEAT DOMAIN-CONTAINING PROTEIN 39 HOMOLOG-RELATED"/>
    <property type="match status" value="1"/>
</dbReference>
<dbReference type="InterPro" id="IPR052895">
    <property type="entry name" value="HetReg/Transcr_Mod"/>
</dbReference>
<dbReference type="InterPro" id="IPR010730">
    <property type="entry name" value="HET"/>
</dbReference>
<reference evidence="3" key="2">
    <citation type="submission" date="2023-05" db="EMBL/GenBank/DDBJ databases">
        <authorList>
            <consortium name="Lawrence Berkeley National Laboratory"/>
            <person name="Steindorff A."/>
            <person name="Hensen N."/>
            <person name="Bonometti L."/>
            <person name="Westerberg I."/>
            <person name="Brannstrom I.O."/>
            <person name="Guillou S."/>
            <person name="Cros-Aarteil S."/>
            <person name="Calhoun S."/>
            <person name="Haridas S."/>
            <person name="Kuo A."/>
            <person name="Mondo S."/>
            <person name="Pangilinan J."/>
            <person name="Riley R."/>
            <person name="Labutti K."/>
            <person name="Andreopoulos B."/>
            <person name="Lipzen A."/>
            <person name="Chen C."/>
            <person name="Yanf M."/>
            <person name="Daum C."/>
            <person name="Ng V."/>
            <person name="Clum A."/>
            <person name="Ohm R."/>
            <person name="Martin F."/>
            <person name="Silar P."/>
            <person name="Natvig D."/>
            <person name="Lalanne C."/>
            <person name="Gautier V."/>
            <person name="Ament-Velasquez S.L."/>
            <person name="Kruys A."/>
            <person name="Hutchinson M.I."/>
            <person name="Powell A.J."/>
            <person name="Barry K."/>
            <person name="Miller A.N."/>
            <person name="Grigoriev I.V."/>
            <person name="Debuchy R."/>
            <person name="Gladieux P."/>
            <person name="Thoren M.H."/>
            <person name="Johannesson H."/>
        </authorList>
    </citation>
    <scope>NUCLEOTIDE SEQUENCE</scope>
    <source>
        <strain evidence="3">CBS 538.74</strain>
    </source>
</reference>
<dbReference type="PANTHER" id="PTHR24148:SF77">
    <property type="entry name" value="HETEROKARYON INCOMPATIBILITY DOMAIN-CONTAINING PROTEIN"/>
    <property type="match status" value="1"/>
</dbReference>
<name>A0AAN6ZZE8_9PEZI</name>
<feature type="region of interest" description="Disordered" evidence="1">
    <location>
        <begin position="307"/>
        <end position="328"/>
    </location>
</feature>
<evidence type="ECO:0000313" key="4">
    <source>
        <dbReference type="Proteomes" id="UP001302745"/>
    </source>
</evidence>